<gene>
    <name evidence="7" type="primary">moaC</name>
    <name evidence="9" type="ORF">DBT_0092</name>
</gene>
<dbReference type="InterPro" id="IPR036522">
    <property type="entry name" value="MoaC_sf"/>
</dbReference>
<comment type="function">
    <text evidence="6 7">Catalyzes the conversion of (8S)-3',8-cyclo-7,8-dihydroguanosine 5'-triphosphate to cyclic pyranopterin monophosphate (cPMP).</text>
</comment>
<dbReference type="CDD" id="cd01420">
    <property type="entry name" value="MoaC_PE"/>
    <property type="match status" value="1"/>
</dbReference>
<evidence type="ECO:0000313" key="10">
    <source>
        <dbReference type="Proteomes" id="UP000093080"/>
    </source>
</evidence>
<evidence type="ECO:0000313" key="9">
    <source>
        <dbReference type="EMBL" id="OCC16275.1"/>
    </source>
</evidence>
<keyword evidence="10" id="KW-1185">Reference proteome</keyword>
<dbReference type="PATRIC" id="fig|1156395.6.peg.92"/>
<dbReference type="UniPathway" id="UPA00344"/>
<dbReference type="InterPro" id="IPR050105">
    <property type="entry name" value="MoCo_biosynth_MoaA/MoaC"/>
</dbReference>
<dbReference type="PANTHER" id="PTHR22960:SF29">
    <property type="entry name" value="CYCLIC PYRANOPTERIN MONOPHOSPHATE SYNTHASE"/>
    <property type="match status" value="1"/>
</dbReference>
<dbReference type="Gene3D" id="3.30.70.640">
    <property type="entry name" value="Molybdopterin cofactor biosynthesis C (MoaC) domain"/>
    <property type="match status" value="1"/>
</dbReference>
<comment type="pathway">
    <text evidence="2 7">Cofactor biosynthesis; molybdopterin biosynthesis.</text>
</comment>
<evidence type="ECO:0000259" key="8">
    <source>
        <dbReference type="Pfam" id="PF01967"/>
    </source>
</evidence>
<evidence type="ECO:0000256" key="4">
    <source>
        <dbReference type="ARBA" id="ARBA00023150"/>
    </source>
</evidence>
<feature type="binding site" evidence="7">
    <location>
        <begin position="76"/>
        <end position="78"/>
    </location>
    <ligand>
        <name>substrate</name>
    </ligand>
</feature>
<feature type="active site" evidence="7">
    <location>
        <position position="129"/>
    </location>
</feature>
<dbReference type="SUPFAM" id="SSF55040">
    <property type="entry name" value="Molybdenum cofactor biosynthesis protein C, MoaC"/>
    <property type="match status" value="1"/>
</dbReference>
<dbReference type="NCBIfam" id="TIGR00581">
    <property type="entry name" value="moaC"/>
    <property type="match status" value="1"/>
</dbReference>
<dbReference type="Pfam" id="PF01967">
    <property type="entry name" value="MoaC"/>
    <property type="match status" value="1"/>
</dbReference>
<evidence type="ECO:0000256" key="5">
    <source>
        <dbReference type="ARBA" id="ARBA00023239"/>
    </source>
</evidence>
<proteinExistence type="inferred from homology"/>
<evidence type="ECO:0000256" key="1">
    <source>
        <dbReference type="ARBA" id="ARBA00001637"/>
    </source>
</evidence>
<dbReference type="EMBL" id="MAGO01000001">
    <property type="protein sequence ID" value="OCC16275.1"/>
    <property type="molecule type" value="Genomic_DNA"/>
</dbReference>
<dbReference type="STRING" id="1156395.DBT_0092"/>
<feature type="binding site" evidence="7">
    <location>
        <begin position="114"/>
        <end position="115"/>
    </location>
    <ligand>
        <name>substrate</name>
    </ligand>
</feature>
<evidence type="ECO:0000256" key="3">
    <source>
        <dbReference type="ARBA" id="ARBA00012575"/>
    </source>
</evidence>
<evidence type="ECO:0000256" key="7">
    <source>
        <dbReference type="HAMAP-Rule" id="MF_01224"/>
    </source>
</evidence>
<dbReference type="AlphaFoldDB" id="A0A1B9F8X5"/>
<dbReference type="HAMAP" id="MF_01224_B">
    <property type="entry name" value="MoaC_B"/>
    <property type="match status" value="1"/>
</dbReference>
<sequence>MVKVLSHLDDQGKARMVDVSGKVQTSREAIASCVVKMGEDAFSALLDKSVPKGDVFSTARIAGILAAKRVDELVPLCHPLPLNFVGIDFDLIPEERAVKITATARTTAKTGVEMEAMTAATVAALTVYDMLKALEKGIVITNIQLEYKSGGKSGTWKKEA</sequence>
<evidence type="ECO:0000256" key="6">
    <source>
        <dbReference type="ARBA" id="ARBA00055087"/>
    </source>
</evidence>
<name>A0A1B9F8X5_9BACT</name>
<protein>
    <recommendedName>
        <fullName evidence="3 7">Cyclic pyranopterin monophosphate synthase</fullName>
        <ecNumber evidence="3 7">4.6.1.17</ecNumber>
    </recommendedName>
    <alternativeName>
        <fullName evidence="7">Molybdenum cofactor biosynthesis protein C</fullName>
    </alternativeName>
</protein>
<keyword evidence="4 7" id="KW-0501">Molybdenum cofactor biosynthesis</keyword>
<comment type="similarity">
    <text evidence="7">Belongs to the MoaC family.</text>
</comment>
<keyword evidence="5 7" id="KW-0456">Lyase</keyword>
<dbReference type="NCBIfam" id="NF006870">
    <property type="entry name" value="PRK09364.1"/>
    <property type="match status" value="1"/>
</dbReference>
<dbReference type="InterPro" id="IPR002820">
    <property type="entry name" value="Mopterin_CF_biosynth-C_dom"/>
</dbReference>
<comment type="caution">
    <text evidence="9">The sequence shown here is derived from an EMBL/GenBank/DDBJ whole genome shotgun (WGS) entry which is preliminary data.</text>
</comment>
<feature type="domain" description="Molybdopterin cofactor biosynthesis C (MoaC)" evidence="8">
    <location>
        <begin position="16"/>
        <end position="151"/>
    </location>
</feature>
<comment type="subunit">
    <text evidence="7">Homohexamer; trimer of dimers.</text>
</comment>
<dbReference type="RefSeq" id="WP_067615345.1">
    <property type="nucleotide sequence ID" value="NZ_MAGO01000001.1"/>
</dbReference>
<comment type="catalytic activity">
    <reaction evidence="1 7">
        <text>(8S)-3',8-cyclo-7,8-dihydroguanosine 5'-triphosphate = cyclic pyranopterin phosphate + diphosphate</text>
        <dbReference type="Rhea" id="RHEA:49580"/>
        <dbReference type="ChEBI" id="CHEBI:33019"/>
        <dbReference type="ChEBI" id="CHEBI:59648"/>
        <dbReference type="ChEBI" id="CHEBI:131766"/>
        <dbReference type="EC" id="4.6.1.17"/>
    </reaction>
</comment>
<dbReference type="EC" id="4.6.1.17" evidence="3 7"/>
<reference evidence="9 10" key="1">
    <citation type="submission" date="2016-06" db="EMBL/GenBank/DDBJ databases">
        <title>Respiratory ammonification of nitrate coupled to the oxidation of elemental sulfur in deep-sea autotrophic thermophilic bacteria.</title>
        <authorList>
            <person name="Slobodkina G.B."/>
            <person name="Mardanov A.V."/>
            <person name="Ravin N.V."/>
            <person name="Frolova A.A."/>
            <person name="Viryasiv M.B."/>
            <person name="Chernyh N.A."/>
            <person name="Bonch-Osmolovskaya E.A."/>
            <person name="Slobodkin A.I."/>
        </authorList>
    </citation>
    <scope>NUCLEOTIDE SEQUENCE [LARGE SCALE GENOMIC DNA]</scope>
    <source>
        <strain evidence="9 10">S69</strain>
    </source>
</reference>
<dbReference type="OrthoDB" id="9794429at2"/>
<dbReference type="InterPro" id="IPR047594">
    <property type="entry name" value="MoaC_bact/euk"/>
</dbReference>
<organism evidence="9 10">
    <name type="scientific">Dissulfuribacter thermophilus</name>
    <dbReference type="NCBI Taxonomy" id="1156395"/>
    <lineage>
        <taxon>Bacteria</taxon>
        <taxon>Pseudomonadati</taxon>
        <taxon>Thermodesulfobacteriota</taxon>
        <taxon>Dissulfuribacteria</taxon>
        <taxon>Dissulfuribacterales</taxon>
        <taxon>Dissulfuribacteraceae</taxon>
        <taxon>Dissulfuribacter</taxon>
    </lineage>
</organism>
<dbReference type="Proteomes" id="UP000093080">
    <property type="component" value="Unassembled WGS sequence"/>
</dbReference>
<dbReference type="PANTHER" id="PTHR22960">
    <property type="entry name" value="MOLYBDOPTERIN COFACTOR SYNTHESIS PROTEIN A"/>
    <property type="match status" value="1"/>
</dbReference>
<dbReference type="InterPro" id="IPR023045">
    <property type="entry name" value="MoaC"/>
</dbReference>
<evidence type="ECO:0000256" key="2">
    <source>
        <dbReference type="ARBA" id="ARBA00005046"/>
    </source>
</evidence>
<accession>A0A1B9F8X5</accession>
<dbReference type="GO" id="GO:0061799">
    <property type="term" value="F:cyclic pyranopterin monophosphate synthase activity"/>
    <property type="evidence" value="ECO:0007669"/>
    <property type="project" value="UniProtKB-UniRule"/>
</dbReference>
<dbReference type="GO" id="GO:0006777">
    <property type="term" value="P:Mo-molybdopterin cofactor biosynthetic process"/>
    <property type="evidence" value="ECO:0007669"/>
    <property type="project" value="UniProtKB-UniRule"/>
</dbReference>